<dbReference type="EMBL" id="HBGV01008818">
    <property type="protein sequence ID" value="CAD9490129.1"/>
    <property type="molecule type" value="Transcribed_RNA"/>
</dbReference>
<dbReference type="InterPro" id="IPR013219">
    <property type="entry name" value="Ribosomal_mS33"/>
</dbReference>
<gene>
    <name evidence="8" type="ORF">HTAM1171_LOCUS5454</name>
</gene>
<protein>
    <recommendedName>
        <fullName evidence="6">Small ribosomal subunit protein mS33</fullName>
    </recommendedName>
</protein>
<accession>A0A7S2HGM2</accession>
<feature type="region of interest" description="Disordered" evidence="7">
    <location>
        <begin position="73"/>
        <end position="99"/>
    </location>
</feature>
<evidence type="ECO:0000256" key="5">
    <source>
        <dbReference type="ARBA" id="ARBA00023274"/>
    </source>
</evidence>
<comment type="subcellular location">
    <subcellularLocation>
        <location evidence="1">Mitochondrion</location>
    </subcellularLocation>
</comment>
<name>A0A7S2HGM2_9STRA</name>
<dbReference type="PANTHER" id="PTHR13362">
    <property type="entry name" value="MITOCHONDRIAL RIBOSOMAL PROTEIN S33"/>
    <property type="match status" value="1"/>
</dbReference>
<evidence type="ECO:0000256" key="2">
    <source>
        <dbReference type="ARBA" id="ARBA00008970"/>
    </source>
</evidence>
<dbReference type="Pfam" id="PF08293">
    <property type="entry name" value="MRP-S33"/>
    <property type="match status" value="1"/>
</dbReference>
<dbReference type="GO" id="GO:1990904">
    <property type="term" value="C:ribonucleoprotein complex"/>
    <property type="evidence" value="ECO:0007669"/>
    <property type="project" value="UniProtKB-KW"/>
</dbReference>
<dbReference type="PANTHER" id="PTHR13362:SF2">
    <property type="entry name" value="SMALL RIBOSOMAL SUBUNIT PROTEIN MS33"/>
    <property type="match status" value="1"/>
</dbReference>
<dbReference type="AlphaFoldDB" id="A0A7S2HGM2"/>
<keyword evidence="4" id="KW-0496">Mitochondrion</keyword>
<keyword evidence="3" id="KW-0689">Ribosomal protein</keyword>
<evidence type="ECO:0000256" key="4">
    <source>
        <dbReference type="ARBA" id="ARBA00023128"/>
    </source>
</evidence>
<evidence type="ECO:0000313" key="8">
    <source>
        <dbReference type="EMBL" id="CAD9490129.1"/>
    </source>
</evidence>
<comment type="similarity">
    <text evidence="2">Belongs to the mitochondrion-specific ribosomal protein mS33 family.</text>
</comment>
<reference evidence="8" key="1">
    <citation type="submission" date="2021-01" db="EMBL/GenBank/DDBJ databases">
        <authorList>
            <person name="Corre E."/>
            <person name="Pelletier E."/>
            <person name="Niang G."/>
            <person name="Scheremetjew M."/>
            <person name="Finn R."/>
            <person name="Kale V."/>
            <person name="Holt S."/>
            <person name="Cochrane G."/>
            <person name="Meng A."/>
            <person name="Brown T."/>
            <person name="Cohen L."/>
        </authorList>
    </citation>
    <scope>NUCLEOTIDE SEQUENCE</scope>
    <source>
        <strain evidence="8">CCMP826</strain>
    </source>
</reference>
<proteinExistence type="inferred from homology"/>
<sequence length="99" mass="11281">MASKAAIEAVRKEVFGHLPVLNIRTGHQVLKKPVVGPYLAKYYMEPMEKSARKAWRTFGYMPPYTTEQQERRLLKNEKLRQKGKGPPKKGAGKRATKGK</sequence>
<dbReference type="GO" id="GO:0005739">
    <property type="term" value="C:mitochondrion"/>
    <property type="evidence" value="ECO:0007669"/>
    <property type="project" value="UniProtKB-SubCell"/>
</dbReference>
<evidence type="ECO:0000256" key="7">
    <source>
        <dbReference type="SAM" id="MobiDB-lite"/>
    </source>
</evidence>
<feature type="compositionally biased region" description="Basic residues" evidence="7">
    <location>
        <begin position="81"/>
        <end position="99"/>
    </location>
</feature>
<dbReference type="GO" id="GO:0005840">
    <property type="term" value="C:ribosome"/>
    <property type="evidence" value="ECO:0007669"/>
    <property type="project" value="UniProtKB-KW"/>
</dbReference>
<evidence type="ECO:0000256" key="3">
    <source>
        <dbReference type="ARBA" id="ARBA00022980"/>
    </source>
</evidence>
<evidence type="ECO:0000256" key="6">
    <source>
        <dbReference type="ARBA" id="ARBA00035132"/>
    </source>
</evidence>
<evidence type="ECO:0000256" key="1">
    <source>
        <dbReference type="ARBA" id="ARBA00004173"/>
    </source>
</evidence>
<organism evidence="8">
    <name type="scientific">Helicotheca tamesis</name>
    <dbReference type="NCBI Taxonomy" id="374047"/>
    <lineage>
        <taxon>Eukaryota</taxon>
        <taxon>Sar</taxon>
        <taxon>Stramenopiles</taxon>
        <taxon>Ochrophyta</taxon>
        <taxon>Bacillariophyta</taxon>
        <taxon>Mediophyceae</taxon>
        <taxon>Lithodesmiophycidae</taxon>
        <taxon>Lithodesmiales</taxon>
        <taxon>Lithodesmiaceae</taxon>
        <taxon>Helicotheca</taxon>
    </lineage>
</organism>
<keyword evidence="5" id="KW-0687">Ribonucleoprotein</keyword>